<dbReference type="GO" id="GO:0008623">
    <property type="term" value="C:CHRAC"/>
    <property type="evidence" value="ECO:0007669"/>
    <property type="project" value="TreeGrafter"/>
</dbReference>
<dbReference type="GO" id="GO:0031445">
    <property type="term" value="P:regulation of heterochromatin formation"/>
    <property type="evidence" value="ECO:0007669"/>
    <property type="project" value="TreeGrafter"/>
</dbReference>
<comment type="subcellular location">
    <subcellularLocation>
        <location evidence="1">Nucleus</location>
    </subcellularLocation>
</comment>
<dbReference type="GO" id="GO:0000228">
    <property type="term" value="C:nuclear chromosome"/>
    <property type="evidence" value="ECO:0007669"/>
    <property type="project" value="TreeGrafter"/>
</dbReference>
<dbReference type="GO" id="GO:0003677">
    <property type="term" value="F:DNA binding"/>
    <property type="evidence" value="ECO:0007669"/>
    <property type="project" value="TreeGrafter"/>
</dbReference>
<dbReference type="AlphaFoldDB" id="A0A3P7MB68"/>
<keyword evidence="5" id="KW-1185">Reference proteome</keyword>
<feature type="domain" description="WAC" evidence="3">
    <location>
        <begin position="22"/>
        <end position="128"/>
    </location>
</feature>
<dbReference type="GO" id="GO:0006338">
    <property type="term" value="P:chromatin remodeling"/>
    <property type="evidence" value="ECO:0007669"/>
    <property type="project" value="InterPro"/>
</dbReference>
<keyword evidence="1" id="KW-0539">Nucleus</keyword>
<evidence type="ECO:0000259" key="3">
    <source>
        <dbReference type="PROSITE" id="PS51136"/>
    </source>
</evidence>
<evidence type="ECO:0000256" key="1">
    <source>
        <dbReference type="PROSITE-ProRule" id="PRU00475"/>
    </source>
</evidence>
<dbReference type="OrthoDB" id="332390at2759"/>
<evidence type="ECO:0000313" key="5">
    <source>
        <dbReference type="Proteomes" id="UP000281553"/>
    </source>
</evidence>
<dbReference type="GO" id="GO:0006355">
    <property type="term" value="P:regulation of DNA-templated transcription"/>
    <property type="evidence" value="ECO:0007669"/>
    <property type="project" value="TreeGrafter"/>
</dbReference>
<organism evidence="4 5">
    <name type="scientific">Dibothriocephalus latus</name>
    <name type="common">Fish tapeworm</name>
    <name type="synonym">Diphyllobothrium latum</name>
    <dbReference type="NCBI Taxonomy" id="60516"/>
    <lineage>
        <taxon>Eukaryota</taxon>
        <taxon>Metazoa</taxon>
        <taxon>Spiralia</taxon>
        <taxon>Lophotrochozoa</taxon>
        <taxon>Platyhelminthes</taxon>
        <taxon>Cestoda</taxon>
        <taxon>Eucestoda</taxon>
        <taxon>Diphyllobothriidea</taxon>
        <taxon>Diphyllobothriidae</taxon>
        <taxon>Dibothriocephalus</taxon>
    </lineage>
</organism>
<dbReference type="Pfam" id="PF10537">
    <property type="entry name" value="WAC_Acf1_DNA_bd"/>
    <property type="match status" value="1"/>
</dbReference>
<dbReference type="PANTHER" id="PTHR46510">
    <property type="entry name" value="BROMODOMAIN ADJACENT TO ZINC FINGER DOMAIN PROTEIN 1A"/>
    <property type="match status" value="1"/>
</dbReference>
<reference evidence="4 5" key="1">
    <citation type="submission" date="2018-11" db="EMBL/GenBank/DDBJ databases">
        <authorList>
            <consortium name="Pathogen Informatics"/>
        </authorList>
    </citation>
    <scope>NUCLEOTIDE SEQUENCE [LARGE SCALE GENOMIC DNA]</scope>
</reference>
<dbReference type="PANTHER" id="PTHR46510:SF1">
    <property type="entry name" value="BROMODOMAIN ADJACENT TO ZINC FINGER DOMAIN PROTEIN 1A"/>
    <property type="match status" value="1"/>
</dbReference>
<dbReference type="EMBL" id="UYRU01076172">
    <property type="protein sequence ID" value="VDN26654.1"/>
    <property type="molecule type" value="Genomic_DNA"/>
</dbReference>
<feature type="compositionally biased region" description="Polar residues" evidence="2">
    <location>
        <begin position="278"/>
        <end position="288"/>
    </location>
</feature>
<evidence type="ECO:0000313" key="4">
    <source>
        <dbReference type="EMBL" id="VDN26654.1"/>
    </source>
</evidence>
<gene>
    <name evidence="4" type="ORF">DILT_LOCUS14853</name>
</gene>
<feature type="region of interest" description="Disordered" evidence="2">
    <location>
        <begin position="276"/>
        <end position="329"/>
    </location>
</feature>
<dbReference type="InterPro" id="IPR013136">
    <property type="entry name" value="WSTF_Acf1_Cbp146"/>
</dbReference>
<dbReference type="GO" id="GO:0045740">
    <property type="term" value="P:positive regulation of DNA replication"/>
    <property type="evidence" value="ECO:0007669"/>
    <property type="project" value="TreeGrafter"/>
</dbReference>
<sequence length="350" mass="39358">MPLLNGEQFVKKPLPPHMKPDDEVFFSPITFEIFQDYDEFFERTILLNSATWNCSFCNKSQLTYNEAVACEKSDLDQLNNFGVALCRGLLYITFQARRRKLSELVDLLHGFVHYRFFIGESVFVKRSDFKTALDLIPRLCGWKLPSHSDGMHRASELPDPSVIKYVVKRSMTAGPEGCSAPENSSSMILSGSVLQRGPKNFLTREKIKFFIRQTCHLEFSVFKPKKTIMEHFNLEPFGILSWTDFFVAPEPLWYQLAPPPVALLKPKMLRIDAPPSKTLPSHQGSQMVNMGGKNDCSNTSSGSGGEAPPKKVAFTRIPPSQQQQPHPKIVVDIVGAQAFEESQAQGTVSP</sequence>
<dbReference type="PROSITE" id="PS51136">
    <property type="entry name" value="WAC"/>
    <property type="match status" value="1"/>
</dbReference>
<dbReference type="InterPro" id="IPR047171">
    <property type="entry name" value="BAZ1A"/>
</dbReference>
<proteinExistence type="predicted"/>
<evidence type="ECO:0000256" key="2">
    <source>
        <dbReference type="SAM" id="MobiDB-lite"/>
    </source>
</evidence>
<name>A0A3P7MB68_DIBLA</name>
<dbReference type="Proteomes" id="UP000281553">
    <property type="component" value="Unassembled WGS sequence"/>
</dbReference>
<protein>
    <recommendedName>
        <fullName evidence="3">WAC domain-containing protein</fullName>
    </recommendedName>
</protein>
<accession>A0A3P7MB68</accession>